<evidence type="ECO:0000256" key="9">
    <source>
        <dbReference type="ARBA" id="ARBA00023125"/>
    </source>
</evidence>
<feature type="domain" description="C2H2-type" evidence="14">
    <location>
        <begin position="698"/>
        <end position="726"/>
    </location>
</feature>
<keyword evidence="4" id="KW-0677">Repeat</keyword>
<dbReference type="GO" id="GO:0008234">
    <property type="term" value="F:cysteine-type peptidase activity"/>
    <property type="evidence" value="ECO:0007669"/>
    <property type="project" value="InterPro"/>
</dbReference>
<dbReference type="AlphaFoldDB" id="A0AAV6T3V1"/>
<keyword evidence="7" id="KW-0862">Zinc</keyword>
<evidence type="ECO:0000256" key="6">
    <source>
        <dbReference type="ARBA" id="ARBA00022801"/>
    </source>
</evidence>
<evidence type="ECO:0000256" key="2">
    <source>
        <dbReference type="ARBA" id="ARBA00022670"/>
    </source>
</evidence>
<evidence type="ECO:0000256" key="7">
    <source>
        <dbReference type="ARBA" id="ARBA00022833"/>
    </source>
</evidence>
<feature type="compositionally biased region" description="Basic and acidic residues" evidence="13">
    <location>
        <begin position="454"/>
        <end position="465"/>
    </location>
</feature>
<evidence type="ECO:0000256" key="11">
    <source>
        <dbReference type="ARBA" id="ARBA00023242"/>
    </source>
</evidence>
<name>A0AAV6T3V1_SOLSE</name>
<evidence type="ECO:0000256" key="1">
    <source>
        <dbReference type="ARBA" id="ARBA00004123"/>
    </source>
</evidence>
<proteinExistence type="predicted"/>
<dbReference type="GO" id="GO:0000122">
    <property type="term" value="P:negative regulation of transcription by RNA polymerase II"/>
    <property type="evidence" value="ECO:0007669"/>
    <property type="project" value="UniProtKB-ARBA"/>
</dbReference>
<dbReference type="InterPro" id="IPR013087">
    <property type="entry name" value="Znf_C2H2_type"/>
</dbReference>
<dbReference type="PROSITE" id="PS50600">
    <property type="entry name" value="ULP_PROTEASE"/>
    <property type="match status" value="1"/>
</dbReference>
<dbReference type="GO" id="GO:0031519">
    <property type="term" value="C:PcG protein complex"/>
    <property type="evidence" value="ECO:0007669"/>
    <property type="project" value="TreeGrafter"/>
</dbReference>
<dbReference type="EMBL" id="JAGKHQ010000001">
    <property type="protein sequence ID" value="KAG7524095.1"/>
    <property type="molecule type" value="Genomic_DNA"/>
</dbReference>
<keyword evidence="17" id="KW-1185">Reference proteome</keyword>
<evidence type="ECO:0000313" key="17">
    <source>
        <dbReference type="Proteomes" id="UP000693946"/>
    </source>
</evidence>
<dbReference type="PROSITE" id="PS00028">
    <property type="entry name" value="ZINC_FINGER_C2H2_1"/>
    <property type="match status" value="3"/>
</dbReference>
<keyword evidence="10" id="KW-0804">Transcription</keyword>
<evidence type="ECO:0000256" key="10">
    <source>
        <dbReference type="ARBA" id="ARBA00023163"/>
    </source>
</evidence>
<dbReference type="FunFam" id="3.30.160.60:FF:001465">
    <property type="entry name" value="Zinc finger protein 560"/>
    <property type="match status" value="1"/>
</dbReference>
<sequence>MQLTKGGPCPEDYTDSNLDFEAALWSKLLLGDTYKVTLKALLREYADSKRRKKKTHRVDVERWKNRRQKKRGVYVSKLSKPFVFKQQKNKRTLDRKNSKTSENRSPSQVTQLWRKSDTEVVVSVVPSQIIGHNFVIHHSEFRTLKPHQWLVGEVIESLLHHTATKLNLGSTIYILSHYVAGVILFGKREDVRRHSLSKIDFDKYKAIVSFVNISDTHWKFLYINAAETSVYLVDPARSTTEQADSDDAANRLREYFKMRRTCHGKSDWVNVKWTGDVLQHPFQRDGSSCGVIVVKMAKAVMEAFPNRASMTFGTAPGRMAEERKKLAVKILQASDTSCAMCAAVKPPLPGPAFTNWIQCDTCCRWFHVECLAMDSATLEQAKECVLSSGAGVKTANPSSLKHHTWFSASDASTDVNSATKEDLTSSSAAAADDDDEAHDQDVVVIKEEAVKEEVNDEELLLKEDGMEAPLSEDNSEEGPSGMTRSASDLRLWDQGGNRPSDRVSALESPGPAEVTEGDSSDVVFDLASESDCEAPPTALVRKQFFLRSGGESPVSGPGTSELKVGGAVHYDTELDLCSSWSSQNLASAMPMTHHPFLKPDHRPTLLDKMSDLNATGFPLALGLGGSRLDPLDLNRYCRDRRFACSYCGKCFTSSRSLETHVRVHTGERPYSCAQCGKRFTQSGHLKTHQSVHTGERPFACEHCGKRFAGKQNLRIHQQKNHRGQQEVTNAAAAAHPSVIC</sequence>
<dbReference type="PANTHER" id="PTHR14003:SF23">
    <property type="entry name" value="ZINC FINGER PROTEIN 143"/>
    <property type="match status" value="1"/>
</dbReference>
<organism evidence="16 17">
    <name type="scientific">Solea senegalensis</name>
    <name type="common">Senegalese sole</name>
    <dbReference type="NCBI Taxonomy" id="28829"/>
    <lineage>
        <taxon>Eukaryota</taxon>
        <taxon>Metazoa</taxon>
        <taxon>Chordata</taxon>
        <taxon>Craniata</taxon>
        <taxon>Vertebrata</taxon>
        <taxon>Euteleostomi</taxon>
        <taxon>Actinopterygii</taxon>
        <taxon>Neopterygii</taxon>
        <taxon>Teleostei</taxon>
        <taxon>Neoteleostei</taxon>
        <taxon>Acanthomorphata</taxon>
        <taxon>Carangaria</taxon>
        <taxon>Pleuronectiformes</taxon>
        <taxon>Pleuronectoidei</taxon>
        <taxon>Soleidae</taxon>
        <taxon>Solea</taxon>
    </lineage>
</organism>
<dbReference type="Pfam" id="PF00096">
    <property type="entry name" value="zf-C2H2"/>
    <property type="match status" value="3"/>
</dbReference>
<dbReference type="Proteomes" id="UP000693946">
    <property type="component" value="Linkage Group LG1"/>
</dbReference>
<evidence type="ECO:0000259" key="15">
    <source>
        <dbReference type="PROSITE" id="PS50600"/>
    </source>
</evidence>
<dbReference type="GO" id="GO:0006508">
    <property type="term" value="P:proteolysis"/>
    <property type="evidence" value="ECO:0007669"/>
    <property type="project" value="UniProtKB-KW"/>
</dbReference>
<keyword evidence="2" id="KW-0645">Protease</keyword>
<dbReference type="GO" id="GO:0005667">
    <property type="term" value="C:transcription regulator complex"/>
    <property type="evidence" value="ECO:0007669"/>
    <property type="project" value="TreeGrafter"/>
</dbReference>
<keyword evidence="8" id="KW-0805">Transcription regulation</keyword>
<dbReference type="CDD" id="cd15517">
    <property type="entry name" value="PHD_TCF19_like"/>
    <property type="match status" value="1"/>
</dbReference>
<keyword evidence="11" id="KW-0539">Nucleus</keyword>
<dbReference type="PANTHER" id="PTHR14003">
    <property type="entry name" value="TRANSCRIPTIONAL REPRESSOR PROTEIN YY"/>
    <property type="match status" value="1"/>
</dbReference>
<feature type="domain" description="C2H2-type" evidence="14">
    <location>
        <begin position="642"/>
        <end position="669"/>
    </location>
</feature>
<keyword evidence="6" id="KW-0378">Hydrolase</keyword>
<dbReference type="GO" id="GO:0000981">
    <property type="term" value="F:DNA-binding transcription factor activity, RNA polymerase II-specific"/>
    <property type="evidence" value="ECO:0007669"/>
    <property type="project" value="TreeGrafter"/>
</dbReference>
<evidence type="ECO:0000256" key="4">
    <source>
        <dbReference type="ARBA" id="ARBA00022737"/>
    </source>
</evidence>
<feature type="region of interest" description="Disordered" evidence="13">
    <location>
        <begin position="454"/>
        <end position="518"/>
    </location>
</feature>
<evidence type="ECO:0000256" key="3">
    <source>
        <dbReference type="ARBA" id="ARBA00022723"/>
    </source>
</evidence>
<feature type="compositionally biased region" description="Basic and acidic residues" evidence="13">
    <location>
        <begin position="91"/>
        <end position="102"/>
    </location>
</feature>
<comment type="subcellular location">
    <subcellularLocation>
        <location evidence="1">Nucleus</location>
    </subcellularLocation>
</comment>
<feature type="region of interest" description="Disordered" evidence="13">
    <location>
        <begin position="87"/>
        <end position="109"/>
    </location>
</feature>
<dbReference type="GO" id="GO:0000978">
    <property type="term" value="F:RNA polymerase II cis-regulatory region sequence-specific DNA binding"/>
    <property type="evidence" value="ECO:0007669"/>
    <property type="project" value="TreeGrafter"/>
</dbReference>
<comment type="caution">
    <text evidence="16">The sequence shown here is derived from an EMBL/GenBank/DDBJ whole genome shotgun (WGS) entry which is preliminary data.</text>
</comment>
<reference evidence="16 17" key="1">
    <citation type="journal article" date="2021" name="Sci. Rep.">
        <title>Chromosome anchoring in Senegalese sole (Solea senegalensis) reveals sex-associated markers and genome rearrangements in flatfish.</title>
        <authorList>
            <person name="Guerrero-Cozar I."/>
            <person name="Gomez-Garrido J."/>
            <person name="Berbel C."/>
            <person name="Martinez-Blanch J.F."/>
            <person name="Alioto T."/>
            <person name="Claros M.G."/>
            <person name="Gagnaire P.A."/>
            <person name="Manchado M."/>
        </authorList>
    </citation>
    <scope>NUCLEOTIDE SEQUENCE [LARGE SCALE GENOMIC DNA]</scope>
    <source>
        <strain evidence="16">Sse05_10M</strain>
    </source>
</reference>
<keyword evidence="9" id="KW-0238">DNA-binding</keyword>
<dbReference type="Pfam" id="PF02902">
    <property type="entry name" value="Peptidase_C48"/>
    <property type="match status" value="1"/>
</dbReference>
<evidence type="ECO:0000259" key="14">
    <source>
        <dbReference type="PROSITE" id="PS50157"/>
    </source>
</evidence>
<accession>A0AAV6T3V1</accession>
<dbReference type="InterPro" id="IPR003653">
    <property type="entry name" value="Peptidase_C48_C"/>
</dbReference>
<dbReference type="FunFam" id="3.30.160.60:FF:002716">
    <property type="entry name" value="Zinc finger protein 212"/>
    <property type="match status" value="1"/>
</dbReference>
<dbReference type="GO" id="GO:0045893">
    <property type="term" value="P:positive regulation of DNA-templated transcription"/>
    <property type="evidence" value="ECO:0007669"/>
    <property type="project" value="UniProtKB-ARBA"/>
</dbReference>
<keyword evidence="3" id="KW-0479">Metal-binding</keyword>
<feature type="region of interest" description="Disordered" evidence="13">
    <location>
        <begin position="411"/>
        <end position="438"/>
    </location>
</feature>
<dbReference type="GO" id="GO:0008270">
    <property type="term" value="F:zinc ion binding"/>
    <property type="evidence" value="ECO:0007669"/>
    <property type="project" value="UniProtKB-KW"/>
</dbReference>
<keyword evidence="5 12" id="KW-0863">Zinc-finger</keyword>
<feature type="domain" description="C2H2-type" evidence="14">
    <location>
        <begin position="670"/>
        <end position="697"/>
    </location>
</feature>
<dbReference type="PROSITE" id="PS50157">
    <property type="entry name" value="ZINC_FINGER_C2H2_2"/>
    <property type="match status" value="3"/>
</dbReference>
<evidence type="ECO:0000256" key="12">
    <source>
        <dbReference type="PROSITE-ProRule" id="PRU00042"/>
    </source>
</evidence>
<evidence type="ECO:0000313" key="16">
    <source>
        <dbReference type="EMBL" id="KAG7524095.1"/>
    </source>
</evidence>
<dbReference type="GO" id="GO:0000785">
    <property type="term" value="C:chromatin"/>
    <property type="evidence" value="ECO:0007669"/>
    <property type="project" value="TreeGrafter"/>
</dbReference>
<feature type="domain" description="Ubiquitin-like protease family profile" evidence="15">
    <location>
        <begin position="134"/>
        <end position="300"/>
    </location>
</feature>
<evidence type="ECO:0000256" key="8">
    <source>
        <dbReference type="ARBA" id="ARBA00023015"/>
    </source>
</evidence>
<evidence type="ECO:0000256" key="5">
    <source>
        <dbReference type="ARBA" id="ARBA00022771"/>
    </source>
</evidence>
<dbReference type="SMART" id="SM00355">
    <property type="entry name" value="ZnF_C2H2"/>
    <property type="match status" value="3"/>
</dbReference>
<dbReference type="FunFam" id="3.30.160.60:FF:001732">
    <property type="entry name" value="Zgc:162936"/>
    <property type="match status" value="1"/>
</dbReference>
<protein>
    <submittedName>
        <fullName evidence="16">Zinc finger protein 467-like</fullName>
    </submittedName>
</protein>
<evidence type="ECO:0000256" key="13">
    <source>
        <dbReference type="SAM" id="MobiDB-lite"/>
    </source>
</evidence>
<gene>
    <name evidence="16" type="ORF">JOB18_006951</name>
</gene>